<proteinExistence type="predicted"/>
<sequence length="107" mass="11977">MRDVQSKNGLRTTYMPERMNNNEYDIINEIWKGSTKKVAIELARTIEQKQDKYDKKTSDNVDKADSLCGNQNETANATEDTLCGIPLVMPEFVAGDAVTVCKTQLSS</sequence>
<reference evidence="2 3" key="1">
    <citation type="submission" date="2024-08" db="EMBL/GenBank/DDBJ databases">
        <title>Gnathostoma spinigerum genome.</title>
        <authorList>
            <person name="Gonzalez-Bertolin B."/>
            <person name="Monzon S."/>
            <person name="Zaballos A."/>
            <person name="Jimenez P."/>
            <person name="Dekumyoy P."/>
            <person name="Varona S."/>
            <person name="Cuesta I."/>
            <person name="Sumanam S."/>
            <person name="Adisakwattana P."/>
            <person name="Gasser R.B."/>
            <person name="Hernandez-Gonzalez A."/>
            <person name="Young N.D."/>
            <person name="Perteguer M.J."/>
        </authorList>
    </citation>
    <scope>NUCLEOTIDE SEQUENCE [LARGE SCALE GENOMIC DNA]</scope>
    <source>
        <strain evidence="2">AL3</strain>
        <tissue evidence="2">Liver</tissue>
    </source>
</reference>
<feature type="compositionally biased region" description="Basic and acidic residues" evidence="1">
    <location>
        <begin position="50"/>
        <end position="65"/>
    </location>
</feature>
<evidence type="ECO:0000256" key="1">
    <source>
        <dbReference type="SAM" id="MobiDB-lite"/>
    </source>
</evidence>
<feature type="region of interest" description="Disordered" evidence="1">
    <location>
        <begin position="50"/>
        <end position="72"/>
    </location>
</feature>
<name>A0ABD6EHT0_9BILA</name>
<protein>
    <submittedName>
        <fullName evidence="2">Uncharacterized protein</fullName>
    </submittedName>
</protein>
<dbReference type="AlphaFoldDB" id="A0ABD6EHT0"/>
<organism evidence="2 3">
    <name type="scientific">Gnathostoma spinigerum</name>
    <dbReference type="NCBI Taxonomy" id="75299"/>
    <lineage>
        <taxon>Eukaryota</taxon>
        <taxon>Metazoa</taxon>
        <taxon>Ecdysozoa</taxon>
        <taxon>Nematoda</taxon>
        <taxon>Chromadorea</taxon>
        <taxon>Rhabditida</taxon>
        <taxon>Spirurina</taxon>
        <taxon>Gnathostomatomorpha</taxon>
        <taxon>Gnathostomatoidea</taxon>
        <taxon>Gnathostomatidae</taxon>
        <taxon>Gnathostoma</taxon>
    </lineage>
</organism>
<evidence type="ECO:0000313" key="3">
    <source>
        <dbReference type="Proteomes" id="UP001608902"/>
    </source>
</evidence>
<dbReference type="EMBL" id="JBGFUD010001895">
    <property type="protein sequence ID" value="MFH4976894.1"/>
    <property type="molecule type" value="Genomic_DNA"/>
</dbReference>
<dbReference type="Proteomes" id="UP001608902">
    <property type="component" value="Unassembled WGS sequence"/>
</dbReference>
<gene>
    <name evidence="2" type="ORF">AB6A40_003603</name>
</gene>
<comment type="caution">
    <text evidence="2">The sequence shown here is derived from an EMBL/GenBank/DDBJ whole genome shotgun (WGS) entry which is preliminary data.</text>
</comment>
<evidence type="ECO:0000313" key="2">
    <source>
        <dbReference type="EMBL" id="MFH4976894.1"/>
    </source>
</evidence>
<accession>A0ABD6EHT0</accession>
<keyword evidence="3" id="KW-1185">Reference proteome</keyword>